<keyword evidence="3" id="KW-1185">Reference proteome</keyword>
<dbReference type="InterPro" id="IPR043129">
    <property type="entry name" value="ATPase_NBD"/>
</dbReference>
<dbReference type="Gene3D" id="3.30.420.40">
    <property type="match status" value="2"/>
</dbReference>
<organism evidence="2 3">
    <name type="scientific">Lacisediminihabitans changchengi</name>
    <dbReference type="NCBI Taxonomy" id="2787634"/>
    <lineage>
        <taxon>Bacteria</taxon>
        <taxon>Bacillati</taxon>
        <taxon>Actinomycetota</taxon>
        <taxon>Actinomycetes</taxon>
        <taxon>Micrococcales</taxon>
        <taxon>Microbacteriaceae</taxon>
        <taxon>Lacisediminihabitans</taxon>
    </lineage>
</organism>
<sequence length="316" mass="32783">MSERLLAIDAGQSSVTARVVGDERQIELPGVRTDSALLPQLADAVRAVVASVGSVGAVAIGTTGLTVDESDPDELLRQLGDLSVTTVLLAHDSITSYLGAVGDVRGAVVAVGTGVVTLGVGRHEIARVDGWGNLFGDAGSGYWIGRAAFDAVMREYDGRGPKTALTARIRQEFPDLPSAYIELQGDPDRVRRIASYARVVDDLATEDAVARRICDDAASELVVSVGAALDRVGESAAESPRIGAIGGVLRSQRIGTAFAEGIRSRWPLADLGPAVGVGLDGVQAMFGLTPGSALFSAVARATRSDFLVSALDAEMQ</sequence>
<dbReference type="InterPro" id="IPR002731">
    <property type="entry name" value="ATPase_BadF"/>
</dbReference>
<proteinExistence type="predicted"/>
<evidence type="ECO:0000313" key="2">
    <source>
        <dbReference type="EMBL" id="MBK4348455.1"/>
    </source>
</evidence>
<dbReference type="PANTHER" id="PTHR43190:SF3">
    <property type="entry name" value="N-ACETYL-D-GLUCOSAMINE KINASE"/>
    <property type="match status" value="1"/>
</dbReference>
<reference evidence="2" key="1">
    <citation type="submission" date="2021-01" db="EMBL/GenBank/DDBJ databases">
        <title>Lacisediminihabitans sp. nov. strain G11-30, isolated from Antarctic Soil.</title>
        <authorList>
            <person name="Li J."/>
        </authorList>
    </citation>
    <scope>NUCLEOTIDE SEQUENCE</scope>
    <source>
        <strain evidence="2">G11-30</strain>
    </source>
</reference>
<feature type="domain" description="ATPase BadF/BadG/BcrA/BcrD type" evidence="1">
    <location>
        <begin position="42"/>
        <end position="265"/>
    </location>
</feature>
<dbReference type="PANTHER" id="PTHR43190">
    <property type="entry name" value="N-ACETYL-D-GLUCOSAMINE KINASE"/>
    <property type="match status" value="1"/>
</dbReference>
<name>A0A934ST41_9MICO</name>
<evidence type="ECO:0000313" key="3">
    <source>
        <dbReference type="Proteomes" id="UP000636458"/>
    </source>
</evidence>
<protein>
    <recommendedName>
        <fullName evidence="1">ATPase BadF/BadG/BcrA/BcrD type domain-containing protein</fullName>
    </recommendedName>
</protein>
<dbReference type="Pfam" id="PF01869">
    <property type="entry name" value="BcrAD_BadFG"/>
    <property type="match status" value="1"/>
</dbReference>
<dbReference type="SUPFAM" id="SSF53067">
    <property type="entry name" value="Actin-like ATPase domain"/>
    <property type="match status" value="1"/>
</dbReference>
<dbReference type="AlphaFoldDB" id="A0A934ST41"/>
<comment type="caution">
    <text evidence="2">The sequence shown here is derived from an EMBL/GenBank/DDBJ whole genome shotgun (WGS) entry which is preliminary data.</text>
</comment>
<gene>
    <name evidence="2" type="ORF">IV501_12480</name>
</gene>
<dbReference type="Proteomes" id="UP000636458">
    <property type="component" value="Unassembled WGS sequence"/>
</dbReference>
<dbReference type="InterPro" id="IPR052519">
    <property type="entry name" value="Euk-type_GlcNAc_Kinase"/>
</dbReference>
<dbReference type="RefSeq" id="WP_200556659.1">
    <property type="nucleotide sequence ID" value="NZ_JAEPES010000004.1"/>
</dbReference>
<evidence type="ECO:0000259" key="1">
    <source>
        <dbReference type="Pfam" id="PF01869"/>
    </source>
</evidence>
<accession>A0A934ST41</accession>
<dbReference type="EMBL" id="JAEPES010000004">
    <property type="protein sequence ID" value="MBK4348455.1"/>
    <property type="molecule type" value="Genomic_DNA"/>
</dbReference>